<dbReference type="Gene3D" id="2.170.130.10">
    <property type="entry name" value="TonB-dependent receptor, plug domain"/>
    <property type="match status" value="1"/>
</dbReference>
<dbReference type="FunFam" id="2.170.130.10:FF:000003">
    <property type="entry name" value="SusC/RagA family TonB-linked outer membrane protein"/>
    <property type="match status" value="1"/>
</dbReference>
<dbReference type="NCBIfam" id="TIGR04057">
    <property type="entry name" value="SusC_RagA_signa"/>
    <property type="match status" value="1"/>
</dbReference>
<dbReference type="FunFam" id="2.60.40.1120:FF:000003">
    <property type="entry name" value="Outer membrane protein Omp121"/>
    <property type="match status" value="1"/>
</dbReference>
<dbReference type="AlphaFoldDB" id="A0AA41YDR5"/>
<keyword evidence="6" id="KW-1133">Transmembrane helix</keyword>
<dbReference type="GO" id="GO:0044718">
    <property type="term" value="P:siderophore transmembrane transport"/>
    <property type="evidence" value="ECO:0007669"/>
    <property type="project" value="TreeGrafter"/>
</dbReference>
<comment type="similarity">
    <text evidence="5">Belongs to the TonB-dependent receptor family.</text>
</comment>
<dbReference type="PANTHER" id="PTHR30069">
    <property type="entry name" value="TONB-DEPENDENT OUTER MEMBRANE RECEPTOR"/>
    <property type="match status" value="1"/>
</dbReference>
<dbReference type="InterPro" id="IPR012910">
    <property type="entry name" value="Plug_dom"/>
</dbReference>
<dbReference type="InterPro" id="IPR011662">
    <property type="entry name" value="Secretin/TonB_short_N"/>
</dbReference>
<keyword evidence="5 6" id="KW-0812">Transmembrane</keyword>
<evidence type="ECO:0000259" key="7">
    <source>
        <dbReference type="Pfam" id="PF07660"/>
    </source>
</evidence>
<dbReference type="Pfam" id="PF13715">
    <property type="entry name" value="CarbopepD_reg_2"/>
    <property type="match status" value="1"/>
</dbReference>
<dbReference type="PANTHER" id="PTHR30069:SF29">
    <property type="entry name" value="HEMOGLOBIN AND HEMOGLOBIN-HAPTOGLOBIN-BINDING PROTEIN 1-RELATED"/>
    <property type="match status" value="1"/>
</dbReference>
<keyword evidence="2" id="KW-0732">Signal</keyword>
<dbReference type="GO" id="GO:0009279">
    <property type="term" value="C:cell outer membrane"/>
    <property type="evidence" value="ECO:0007669"/>
    <property type="project" value="UniProtKB-SubCell"/>
</dbReference>
<dbReference type="EMBL" id="JAPAAF010000059">
    <property type="protein sequence ID" value="MCW0484885.1"/>
    <property type="molecule type" value="Genomic_DNA"/>
</dbReference>
<evidence type="ECO:0000259" key="8">
    <source>
        <dbReference type="Pfam" id="PF07715"/>
    </source>
</evidence>
<evidence type="ECO:0000256" key="1">
    <source>
        <dbReference type="ARBA" id="ARBA00022448"/>
    </source>
</evidence>
<accession>A0AA41YDR5</accession>
<evidence type="ECO:0000256" key="4">
    <source>
        <dbReference type="ARBA" id="ARBA00023237"/>
    </source>
</evidence>
<dbReference type="Gene3D" id="2.60.40.1120">
    <property type="entry name" value="Carboxypeptidase-like, regulatory domain"/>
    <property type="match status" value="1"/>
</dbReference>
<evidence type="ECO:0000256" key="5">
    <source>
        <dbReference type="PROSITE-ProRule" id="PRU01360"/>
    </source>
</evidence>
<keyword evidence="9" id="KW-0675">Receptor</keyword>
<dbReference type="InterPro" id="IPR039426">
    <property type="entry name" value="TonB-dep_rcpt-like"/>
</dbReference>
<evidence type="ECO:0000256" key="3">
    <source>
        <dbReference type="ARBA" id="ARBA00023136"/>
    </source>
</evidence>
<keyword evidence="3 5" id="KW-0472">Membrane</keyword>
<dbReference type="SUPFAM" id="SSF56935">
    <property type="entry name" value="Porins"/>
    <property type="match status" value="1"/>
</dbReference>
<sequence>MKKNHKYGAWYDHAFKKTFLIMRLVLVISLVCIMQTFALDSYTQNSKISLSVRDLKLEDIIMQIESGTKYRFAYNRNEIDVDKNYSVSIKEAEIKEVLDQLFSDQGINYVIIDRQIILSAEEDPFISKQNHTVSGRVIDSMGMPMPGVTVVIKGSTKGTITDLDGKYSLADVSVNATLQFSFVGMRMQEIQAADESIINVTMVEETVGIEEVVAVGYGTQRKETLTGSISKVDGDELARSQTINLSSSLAGKLPGLIVNQRTGTPGAESLDITIRGTGTFNNNSPLVVVDGVPRDNILERINPEDIESVTILKDASAAIYGARAANGVILVTTKEGAQSKPTFNLSYSYGINNPTKVPDMMDAVLFAQVFNETQYYLQGRPDMSNYAPFFSDEAIQKFRDGSDPILYPNTNWPEVSLKKNPSQQRINFQASGGSENIRYLLSFGTSDQGGNYVNQPYSYKKYNARARVDVDLTKNLTVGANMSAILEERSEANGTDFVTILQANPTLVAVYPNGLIAPGRFGNNPLLSNRRGYNKWKNDPINTTFTASYKVPFVEGLTLDASYNYDLRNQFQKVFSKPHEYHEYNVQTGEYDPKTNNIPISVEDTYSRWTTALSNFRISYKTTIKEDHNVSAMVGTEQQKQTYSYAMAYRKNFVSPAIPQINAGSTKPEDLNNGGSASENAYNNFFGRVNYNFKSKYLLEFVFRYDGSQIFPEGKRYGFFPAVSGGWRISEEDFMANMKFIDELKLRGSYGELGNDRVPAYQYLQAFQFGNNFVFGGGDVPGIYSSTLPNPNITWEVSKKLDFGMDAILWNRLLGVEVTVFNEKRSNILLQRNLSIGQVFGFPALPDQNIGEVENHGFEVVLTHQNTIGDLTYSVNGNVSFARSKIIFMDETPPTESYQTNTGHPLGSDLYYKSDGIFNTQEELDSYPHGAGSQVGDIKVLDLNGDKIINGDDRYRASNSPQPEYVFGLTANLQYKGFDLSLFFQGQTNAWTYDGTVDEFGQEDLDNGLVYRATNRWTISNQEGATMPRSNDWQPGTTDFFLYDATFFRLKNAELGYTLPASILSKTGINDVRVFVNGVNLLTWAKEITWRDPEMSGGFTQYPPLRILSFGVNVKF</sequence>
<protein>
    <submittedName>
        <fullName evidence="9">TonB-dependent receptor</fullName>
    </submittedName>
</protein>
<dbReference type="GO" id="GO:0015344">
    <property type="term" value="F:siderophore uptake transmembrane transporter activity"/>
    <property type="evidence" value="ECO:0007669"/>
    <property type="project" value="TreeGrafter"/>
</dbReference>
<evidence type="ECO:0000256" key="6">
    <source>
        <dbReference type="SAM" id="Phobius"/>
    </source>
</evidence>
<comment type="caution">
    <text evidence="9">The sequence shown here is derived from an EMBL/GenBank/DDBJ whole genome shotgun (WGS) entry which is preliminary data.</text>
</comment>
<dbReference type="InterPro" id="IPR023997">
    <property type="entry name" value="TonB-dep_OMP_SusC/RagA_CS"/>
</dbReference>
<keyword evidence="4 5" id="KW-0998">Cell outer membrane</keyword>
<dbReference type="Proteomes" id="UP001163821">
    <property type="component" value="Unassembled WGS sequence"/>
</dbReference>
<dbReference type="InterPro" id="IPR023996">
    <property type="entry name" value="TonB-dep_OMP_SusC/RagA"/>
</dbReference>
<dbReference type="SUPFAM" id="SSF49464">
    <property type="entry name" value="Carboxypeptidase regulatory domain-like"/>
    <property type="match status" value="1"/>
</dbReference>
<keyword evidence="5" id="KW-1134">Transmembrane beta strand</keyword>
<dbReference type="Pfam" id="PF07715">
    <property type="entry name" value="Plug"/>
    <property type="match status" value="1"/>
</dbReference>
<evidence type="ECO:0000313" key="9">
    <source>
        <dbReference type="EMBL" id="MCW0484885.1"/>
    </source>
</evidence>
<name>A0AA41YDR5_9BACT</name>
<feature type="domain" description="Secretin/TonB short N-terminal" evidence="7">
    <location>
        <begin position="70"/>
        <end position="120"/>
    </location>
</feature>
<comment type="subcellular location">
    <subcellularLocation>
        <location evidence="5">Cell outer membrane</location>
        <topology evidence="5">Multi-pass membrane protein</topology>
    </subcellularLocation>
</comment>
<gene>
    <name evidence="9" type="ORF">N2K84_19285</name>
</gene>
<keyword evidence="1 5" id="KW-0813">Transport</keyword>
<dbReference type="InterPro" id="IPR037066">
    <property type="entry name" value="Plug_dom_sf"/>
</dbReference>
<organism evidence="9 10">
    <name type="scientific">Gaoshiqia sediminis</name>
    <dbReference type="NCBI Taxonomy" id="2986998"/>
    <lineage>
        <taxon>Bacteria</taxon>
        <taxon>Pseudomonadati</taxon>
        <taxon>Bacteroidota</taxon>
        <taxon>Bacteroidia</taxon>
        <taxon>Marinilabiliales</taxon>
        <taxon>Prolixibacteraceae</taxon>
        <taxon>Gaoshiqia</taxon>
    </lineage>
</organism>
<dbReference type="PROSITE" id="PS52016">
    <property type="entry name" value="TONB_DEPENDENT_REC_3"/>
    <property type="match status" value="1"/>
</dbReference>
<feature type="domain" description="TonB-dependent receptor plug" evidence="8">
    <location>
        <begin position="222"/>
        <end position="328"/>
    </location>
</feature>
<evidence type="ECO:0000313" key="10">
    <source>
        <dbReference type="Proteomes" id="UP001163821"/>
    </source>
</evidence>
<reference evidence="9" key="1">
    <citation type="submission" date="2022-10" db="EMBL/GenBank/DDBJ databases">
        <title>Gaoshiqiia sediminis gen. nov., sp. nov., isolated from coastal sediment.</title>
        <authorList>
            <person name="Yu W.X."/>
            <person name="Mu D.S."/>
            <person name="Du J.Z."/>
            <person name="Liang Y.Q."/>
        </authorList>
    </citation>
    <scope>NUCLEOTIDE SEQUENCE</scope>
    <source>
        <strain evidence="9">A06</strain>
    </source>
</reference>
<evidence type="ECO:0000256" key="2">
    <source>
        <dbReference type="ARBA" id="ARBA00022729"/>
    </source>
</evidence>
<dbReference type="Pfam" id="PF07660">
    <property type="entry name" value="STN"/>
    <property type="match status" value="1"/>
</dbReference>
<dbReference type="InterPro" id="IPR008969">
    <property type="entry name" value="CarboxyPept-like_regulatory"/>
</dbReference>
<keyword evidence="10" id="KW-1185">Reference proteome</keyword>
<dbReference type="NCBIfam" id="TIGR04056">
    <property type="entry name" value="OMP_RagA_SusC"/>
    <property type="match status" value="1"/>
</dbReference>
<dbReference type="RefSeq" id="WP_282593476.1">
    <property type="nucleotide sequence ID" value="NZ_JAPAAF010000059.1"/>
</dbReference>
<feature type="transmembrane region" description="Helical" evidence="6">
    <location>
        <begin position="20"/>
        <end position="39"/>
    </location>
</feature>
<proteinExistence type="inferred from homology"/>